<evidence type="ECO:0000256" key="2">
    <source>
        <dbReference type="SAM" id="Phobius"/>
    </source>
</evidence>
<dbReference type="EMBL" id="AAHMAG010000007">
    <property type="protein sequence ID" value="EBX7088539.1"/>
    <property type="molecule type" value="Genomic_DNA"/>
</dbReference>
<evidence type="ECO:0000313" key="6">
    <source>
        <dbReference type="EMBL" id="HAC6989921.1"/>
    </source>
</evidence>
<evidence type="ECO:0000259" key="3">
    <source>
        <dbReference type="Pfam" id="PF10145"/>
    </source>
</evidence>
<dbReference type="EMBL" id="DAAWBK010000109">
    <property type="protein sequence ID" value="HAF7185595.1"/>
    <property type="molecule type" value="Genomic_DNA"/>
</dbReference>
<dbReference type="AlphaFoldDB" id="A0A5I0FNM1"/>
<feature type="transmembrane region" description="Helical" evidence="2">
    <location>
        <begin position="520"/>
        <end position="537"/>
    </location>
</feature>
<evidence type="ECO:0000256" key="1">
    <source>
        <dbReference type="ARBA" id="ARBA00022612"/>
    </source>
</evidence>
<comment type="caution">
    <text evidence="6">The sequence shown here is derived from an EMBL/GenBank/DDBJ whole genome shotgun (WGS) entry which is preliminary data.</text>
</comment>
<keyword evidence="1" id="KW-1188">Viral release from host cell</keyword>
<gene>
    <name evidence="4" type="ORF">DRA33_05005</name>
    <name evidence="5" type="ORF">DS367_04425</name>
    <name evidence="6" type="ORF">G0E06_17350</name>
    <name evidence="7" type="ORF">G9X08_003093</name>
</gene>
<evidence type="ECO:0000313" key="7">
    <source>
        <dbReference type="EMBL" id="HAF7185595.1"/>
    </source>
</evidence>
<feature type="transmembrane region" description="Helical" evidence="2">
    <location>
        <begin position="407"/>
        <end position="429"/>
    </location>
</feature>
<evidence type="ECO:0000313" key="4">
    <source>
        <dbReference type="EMBL" id="EBU6389496.1"/>
    </source>
</evidence>
<protein>
    <submittedName>
        <fullName evidence="6">Phage tail tape measure protein</fullName>
    </submittedName>
</protein>
<keyword evidence="2" id="KW-1133">Transmembrane helix</keyword>
<accession>A0A5I0FNM1</accession>
<feature type="transmembrane region" description="Helical" evidence="2">
    <location>
        <begin position="332"/>
        <end position="352"/>
    </location>
</feature>
<dbReference type="Pfam" id="PF10145">
    <property type="entry name" value="PhageMin_Tail"/>
    <property type="match status" value="1"/>
</dbReference>
<organism evidence="6">
    <name type="scientific">Salmonella enterica subsp. enterica serovar Napoli</name>
    <dbReference type="NCBI Taxonomy" id="1151001"/>
    <lineage>
        <taxon>Bacteria</taxon>
        <taxon>Pseudomonadati</taxon>
        <taxon>Pseudomonadota</taxon>
        <taxon>Gammaproteobacteria</taxon>
        <taxon>Enterobacterales</taxon>
        <taxon>Enterobacteriaceae</taxon>
        <taxon>Salmonella</taxon>
    </lineage>
</organism>
<evidence type="ECO:0000313" key="5">
    <source>
        <dbReference type="EMBL" id="EBX7088539.1"/>
    </source>
</evidence>
<sequence>MNHLDFTLSLIDKLTRPLKTAQSSLSGFAEKSQASFTKIGIGAAAVWGVAQSIAGVVGPAYEMNAALAEVGSKGVAEDALKRLSGEAMRFSMRYGKGAVDVVRSSYAMKGAMAGLSDMDLPRVTIAANTLAAGVKASGEEAGEYIGAMASRFNAELSSLGHVRFAEELAGKTAYMVQNFGVKMQTMQELIEGTKSAGADFGVSLDEQFAVLGTLSRTLGTEASGIYEQFLRSAPAAAEKLGMSFVDATGKMLPMGDILQKLQSKYGQSIEGNVKAQQALDAAFGGGADVIKKLYGQQDKLNRSITELGRNDGMKRAQEMAERMAEPWERIKATFFAIRVAIGNTLIPILSPLMNRIADVGTKFARWLDMFPNIARWLGYITLGVLSFGLAGAAVNIVMGVFGFTMTGLAAIAKVLGGAWKLLLWTLNLLRPSLLTTRIGLAALWIQSKLLALWTGVCRIALAAWNIALKTGAIAMRVYGVATMFAGAAMQFLMSPITLIIAGLALLAVGVWYVITHWKELAAAIMNTAAFAWVMSVAEQVGQVFARVWQSITDGWAVVVDFFAGLSPLATFEGFAQIIGGVFSKLFDVLKSTFASTYNWIVEKLNKIPGVNIDLKTVSPPAAAAVQANAVIPDSAAGSSKLNSPSVLTGNRINADIPRGGLMSQVKTDRKTTVDNRKSWGDTYINAPNGITPAQLAEWQELNAG</sequence>
<dbReference type="EMBL" id="AAHCRV010000008">
    <property type="protein sequence ID" value="EBU6389496.1"/>
    <property type="molecule type" value="Genomic_DNA"/>
</dbReference>
<reference evidence="6" key="3">
    <citation type="submission" date="2018-07" db="EMBL/GenBank/DDBJ databases">
        <authorList>
            <consortium name="NCBI Pathogen Detection Project"/>
        </authorList>
    </citation>
    <scope>NUCLEOTIDE SEQUENCE</scope>
    <source>
        <strain evidence="6">Salmonella enterica</strain>
    </source>
</reference>
<dbReference type="PANTHER" id="PTHR37813">
    <property type="entry name" value="FELS-2 PROPHAGE PROTEIN"/>
    <property type="match status" value="1"/>
</dbReference>
<feature type="transmembrane region" description="Helical" evidence="2">
    <location>
        <begin position="496"/>
        <end position="514"/>
    </location>
</feature>
<proteinExistence type="predicted"/>
<reference evidence="4" key="2">
    <citation type="submission" date="2018-06" db="EMBL/GenBank/DDBJ databases">
        <authorList>
            <person name="Ashton P.M."/>
            <person name="Dallman T."/>
            <person name="Nair S."/>
            <person name="De Pinna E."/>
            <person name="Peters T."/>
            <person name="Grant K."/>
        </authorList>
    </citation>
    <scope>NUCLEOTIDE SEQUENCE</scope>
    <source>
        <strain evidence="4">161071</strain>
        <strain evidence="5">307234</strain>
    </source>
</reference>
<dbReference type="EMBL" id="DAAMKA010000051">
    <property type="protein sequence ID" value="HAC6989921.1"/>
    <property type="molecule type" value="Genomic_DNA"/>
</dbReference>
<feature type="transmembrane region" description="Helical" evidence="2">
    <location>
        <begin position="449"/>
        <end position="467"/>
    </location>
</feature>
<name>A0A5I0FNM1_SALET</name>
<dbReference type="PANTHER" id="PTHR37813:SF1">
    <property type="entry name" value="FELS-2 PROPHAGE PROTEIN"/>
    <property type="match status" value="1"/>
</dbReference>
<feature type="domain" description="Phage tail tape measure protein" evidence="3">
    <location>
        <begin position="86"/>
        <end position="284"/>
    </location>
</feature>
<dbReference type="NCBIfam" id="TIGR01760">
    <property type="entry name" value="tape_meas_TP901"/>
    <property type="match status" value="1"/>
</dbReference>
<reference evidence="6" key="1">
    <citation type="journal article" date="2018" name="Genome Biol.">
        <title>SKESA: strategic k-mer extension for scrupulous assemblies.</title>
        <authorList>
            <person name="Souvorov A."/>
            <person name="Agarwala R."/>
            <person name="Lipman D.J."/>
        </authorList>
    </citation>
    <scope>NUCLEOTIDE SEQUENCE</scope>
    <source>
        <strain evidence="6">Salmonella enterica</strain>
    </source>
</reference>
<feature type="transmembrane region" description="Helical" evidence="2">
    <location>
        <begin position="373"/>
        <end position="401"/>
    </location>
</feature>
<dbReference type="InterPro" id="IPR010090">
    <property type="entry name" value="Phage_tape_meas"/>
</dbReference>
<keyword evidence="2" id="KW-0472">Membrane</keyword>
<keyword evidence="2" id="KW-0812">Transmembrane</keyword>